<comment type="caution">
    <text evidence="1">The sequence shown here is derived from an EMBL/GenBank/DDBJ whole genome shotgun (WGS) entry which is preliminary data.</text>
</comment>
<evidence type="ECO:0000313" key="2">
    <source>
        <dbReference type="Proteomes" id="UP000239156"/>
    </source>
</evidence>
<evidence type="ECO:0000313" key="1">
    <source>
        <dbReference type="EMBL" id="POW01789.1"/>
    </source>
</evidence>
<sequence>MFTLIMSTTTDTVVANRFLLTTSNYAIWLLPTTAKLHDLGIREYVVGLMKPDNKTTAEQLSKIGILNAKAYSLIIQNLDVDNLTLVTTMLPLADQFDGRKLWVLLKNKYAGNDHVARSTALDSFIDVEFKDVKSFCSAMRLANQKMVLANILNNNEVKIMIMLRQLPRSQFQSFRDIVAMGFSTESFENILKRLESYAISNNIKSERPPQTLLHSRSEQSSSSGPVCEYCKTAGHRMNNCWKKYPEKAPKSHQAHLVITDNANQLASQEGDFSYFRTSDGVRHHVDEMRYEGVKYY</sequence>
<dbReference type="EMBL" id="PKSL01000153">
    <property type="protein sequence ID" value="POW01789.1"/>
    <property type="molecule type" value="Genomic_DNA"/>
</dbReference>
<organism evidence="1 2">
    <name type="scientific">Puccinia striiformis</name>
    <dbReference type="NCBI Taxonomy" id="27350"/>
    <lineage>
        <taxon>Eukaryota</taxon>
        <taxon>Fungi</taxon>
        <taxon>Dikarya</taxon>
        <taxon>Basidiomycota</taxon>
        <taxon>Pucciniomycotina</taxon>
        <taxon>Pucciniomycetes</taxon>
        <taxon>Pucciniales</taxon>
        <taxon>Pucciniaceae</taxon>
        <taxon>Puccinia</taxon>
    </lineage>
</organism>
<keyword evidence="2" id="KW-1185">Reference proteome</keyword>
<dbReference type="Proteomes" id="UP000239156">
    <property type="component" value="Unassembled WGS sequence"/>
</dbReference>
<accession>A0A2S4UWW9</accession>
<dbReference type="Pfam" id="PF14223">
    <property type="entry name" value="Retrotran_gag_2"/>
    <property type="match status" value="1"/>
</dbReference>
<gene>
    <name evidence="1" type="ORF">PSTT_12251</name>
</gene>
<proteinExistence type="predicted"/>
<reference evidence="1" key="1">
    <citation type="submission" date="2017-12" db="EMBL/GenBank/DDBJ databases">
        <title>Gene loss provides genomic basis for host adaptation in cereal stripe rust fungi.</title>
        <authorList>
            <person name="Xia C."/>
        </authorList>
    </citation>
    <scope>NUCLEOTIDE SEQUENCE [LARGE SCALE GENOMIC DNA]</scope>
    <source>
        <strain evidence="1">93-210</strain>
    </source>
</reference>
<dbReference type="VEuPathDB" id="FungiDB:PSHT_11103"/>
<dbReference type="VEuPathDB" id="FungiDB:PSTT_12251"/>
<protein>
    <submittedName>
        <fullName evidence="1">Uncharacterized protein</fullName>
    </submittedName>
</protein>
<name>A0A2S4UWW9_9BASI</name>
<dbReference type="AlphaFoldDB" id="A0A2S4UWW9"/>